<dbReference type="InterPro" id="IPR050328">
    <property type="entry name" value="Dev_Immune_Receptor"/>
</dbReference>
<dbReference type="GO" id="GO:0031012">
    <property type="term" value="C:extracellular matrix"/>
    <property type="evidence" value="ECO:0007669"/>
    <property type="project" value="TreeGrafter"/>
</dbReference>
<dbReference type="GO" id="GO:0005615">
    <property type="term" value="C:extracellular space"/>
    <property type="evidence" value="ECO:0007669"/>
    <property type="project" value="TreeGrafter"/>
</dbReference>
<dbReference type="OrthoDB" id="6758089at2759"/>
<protein>
    <submittedName>
        <fullName evidence="3">Uncharacterized protein</fullName>
    </submittedName>
</protein>
<evidence type="ECO:0000256" key="1">
    <source>
        <dbReference type="ARBA" id="ARBA00022729"/>
    </source>
</evidence>
<comment type="caution">
    <text evidence="3">The sequence shown here is derived from an EMBL/GenBank/DDBJ whole genome shotgun (WGS) entry which is preliminary data.</text>
</comment>
<dbReference type="EMBL" id="CAJNOC010002353">
    <property type="protein sequence ID" value="CAF0928311.1"/>
    <property type="molecule type" value="Genomic_DNA"/>
</dbReference>
<gene>
    <name evidence="3" type="ORF">OXX778_LOCUS12766</name>
</gene>
<sequence length="286" mass="33100">MFSLIFYLSFGFLISSNEANLIEEKSWHLSCKYCDYGLNECLPCFRQDCMRCLNNFQSSSCAICAQEIESNTLYCDPNENYQRDACTIKCRMQDVIPIIRFGVCDQATKVCSCYSNLNDITTSASTSSLAPTSTPYIVPTLVHLTYQVLLTWEFENVNRTELRLRYRNIKSFDSTLFRRYIYLQWLDLSNNDLVLVHTDSFKGLNHLKHINFSNNKLITIEPHYFNGLQFSLETLLLNNNKLENLNRASFLGFKNLTNLNVDNNPISQIYNISLNNDGSLSFIYKN</sequence>
<dbReference type="PANTHER" id="PTHR24373">
    <property type="entry name" value="SLIT RELATED LEUCINE-RICH REPEAT NEURONAL PROTEIN"/>
    <property type="match status" value="1"/>
</dbReference>
<organism evidence="3 4">
    <name type="scientific">Brachionus calyciflorus</name>
    <dbReference type="NCBI Taxonomy" id="104777"/>
    <lineage>
        <taxon>Eukaryota</taxon>
        <taxon>Metazoa</taxon>
        <taxon>Spiralia</taxon>
        <taxon>Gnathifera</taxon>
        <taxon>Rotifera</taxon>
        <taxon>Eurotatoria</taxon>
        <taxon>Monogononta</taxon>
        <taxon>Pseudotrocha</taxon>
        <taxon>Ploima</taxon>
        <taxon>Brachionidae</taxon>
        <taxon>Brachionus</taxon>
    </lineage>
</organism>
<dbReference type="PANTHER" id="PTHR24373:SF398">
    <property type="entry name" value="LEUCINE-RICH REPEAT-CONTAINING G-PROTEIN COUPLED RECEPTOR 6"/>
    <property type="match status" value="1"/>
</dbReference>
<dbReference type="Gene3D" id="3.80.10.10">
    <property type="entry name" value="Ribonuclease Inhibitor"/>
    <property type="match status" value="1"/>
</dbReference>
<evidence type="ECO:0000313" key="4">
    <source>
        <dbReference type="Proteomes" id="UP000663879"/>
    </source>
</evidence>
<dbReference type="Pfam" id="PF13855">
    <property type="entry name" value="LRR_8"/>
    <property type="match status" value="1"/>
</dbReference>
<feature type="signal peptide" evidence="2">
    <location>
        <begin position="1"/>
        <end position="19"/>
    </location>
</feature>
<reference evidence="3" key="1">
    <citation type="submission" date="2021-02" db="EMBL/GenBank/DDBJ databases">
        <authorList>
            <person name="Nowell W R."/>
        </authorList>
    </citation>
    <scope>NUCLEOTIDE SEQUENCE</scope>
    <source>
        <strain evidence="3">Ploen Becks lab</strain>
    </source>
</reference>
<dbReference type="InterPro" id="IPR001611">
    <property type="entry name" value="Leu-rich_rpt"/>
</dbReference>
<feature type="chain" id="PRO_5032684445" evidence="2">
    <location>
        <begin position="20"/>
        <end position="286"/>
    </location>
</feature>
<dbReference type="AlphaFoldDB" id="A0A814BJC2"/>
<accession>A0A814BJC2</accession>
<evidence type="ECO:0000313" key="3">
    <source>
        <dbReference type="EMBL" id="CAF0928311.1"/>
    </source>
</evidence>
<dbReference type="PROSITE" id="PS51450">
    <property type="entry name" value="LRR"/>
    <property type="match status" value="2"/>
</dbReference>
<dbReference type="SUPFAM" id="SSF52058">
    <property type="entry name" value="L domain-like"/>
    <property type="match status" value="1"/>
</dbReference>
<dbReference type="Proteomes" id="UP000663879">
    <property type="component" value="Unassembled WGS sequence"/>
</dbReference>
<keyword evidence="4" id="KW-1185">Reference proteome</keyword>
<keyword evidence="1 2" id="KW-0732">Signal</keyword>
<proteinExistence type="predicted"/>
<name>A0A814BJC2_9BILA</name>
<evidence type="ECO:0000256" key="2">
    <source>
        <dbReference type="SAM" id="SignalP"/>
    </source>
</evidence>
<dbReference type="InterPro" id="IPR032675">
    <property type="entry name" value="LRR_dom_sf"/>
</dbReference>